<organism evidence="3">
    <name type="scientific">Lygus hesperus</name>
    <name type="common">Western plant bug</name>
    <dbReference type="NCBI Taxonomy" id="30085"/>
    <lineage>
        <taxon>Eukaryota</taxon>
        <taxon>Metazoa</taxon>
        <taxon>Ecdysozoa</taxon>
        <taxon>Arthropoda</taxon>
        <taxon>Hexapoda</taxon>
        <taxon>Insecta</taxon>
        <taxon>Pterygota</taxon>
        <taxon>Neoptera</taxon>
        <taxon>Paraneoptera</taxon>
        <taxon>Hemiptera</taxon>
        <taxon>Heteroptera</taxon>
        <taxon>Panheteroptera</taxon>
        <taxon>Cimicomorpha</taxon>
        <taxon>Miridae</taxon>
        <taxon>Mirini</taxon>
        <taxon>Lygus</taxon>
    </lineage>
</organism>
<feature type="region of interest" description="Disordered" evidence="1">
    <location>
        <begin position="1"/>
        <end position="53"/>
    </location>
</feature>
<feature type="compositionally biased region" description="Polar residues" evidence="1">
    <location>
        <begin position="188"/>
        <end position="198"/>
    </location>
</feature>
<protein>
    <recommendedName>
        <fullName evidence="2">DUF4780 domain-containing protein</fullName>
    </recommendedName>
</protein>
<feature type="compositionally biased region" description="Low complexity" evidence="1">
    <location>
        <begin position="34"/>
        <end position="51"/>
    </location>
</feature>
<accession>A0A146KNN8</accession>
<feature type="compositionally biased region" description="Basic and acidic residues" evidence="1">
    <location>
        <begin position="216"/>
        <end position="232"/>
    </location>
</feature>
<dbReference type="InterPro" id="IPR031961">
    <property type="entry name" value="DUF4780"/>
</dbReference>
<feature type="domain" description="DUF4780" evidence="2">
    <location>
        <begin position="259"/>
        <end position="425"/>
    </location>
</feature>
<feature type="non-terminal residue" evidence="3">
    <location>
        <position position="1"/>
    </location>
</feature>
<sequence>PPRGNENDRFIPPRGNEINRFVPPRGNENYRFVPPRGNINNSNIPPSGSENSYDDLRHKVNELKRVNEQMEKTIFRTTQTTTFVEVSRDWNGLPPQGSYGSDRWPKTDYQPPVLPPPPPIISNRLDESERMQQNENVNDWYAGREPPQKKYRFDEEIHPQSRQFEGQLRVTNELLPPPPPPPAISTIYDETTSTPPSKQSKDLHSNDWMNQYSSRRTYEDSSMKGREDRADPSRASGMSLVKSGMTMVKTNPPLMKPGKNYKVAIVHENYPANRITTKESIAIRDELLLRIGVERGVGPRFSNTFEENGAIVFECENQQTVDWLWANVFTITPWRGAKLMPMAWEKPPIEITLEAPKFMDRLSPEDICLRLMSQNPEISTEAWKFKNSQLTSKGLDLIFHIDDKSVETLKSLDFKPNLGFSRVNVYINRQ</sequence>
<proteinExistence type="predicted"/>
<evidence type="ECO:0000313" key="3">
    <source>
        <dbReference type="EMBL" id="JAP96926.1"/>
    </source>
</evidence>
<dbReference type="AlphaFoldDB" id="A0A146KNN8"/>
<dbReference type="Pfam" id="PF16012">
    <property type="entry name" value="DUF4780"/>
    <property type="match status" value="1"/>
</dbReference>
<feature type="compositionally biased region" description="Basic and acidic residues" evidence="1">
    <location>
        <begin position="1"/>
        <end position="11"/>
    </location>
</feature>
<evidence type="ECO:0000256" key="1">
    <source>
        <dbReference type="SAM" id="MobiDB-lite"/>
    </source>
</evidence>
<evidence type="ECO:0000259" key="2">
    <source>
        <dbReference type="Pfam" id="PF16012"/>
    </source>
</evidence>
<gene>
    <name evidence="3" type="ORF">g.87052</name>
</gene>
<reference evidence="3" key="1">
    <citation type="journal article" date="2016" name="Gigascience">
        <title>De novo construction of an expanded transcriptome assembly for the western tarnished plant bug, Lygus hesperus.</title>
        <authorList>
            <person name="Tassone E.E."/>
            <person name="Geib S.M."/>
            <person name="Hall B."/>
            <person name="Fabrick J.A."/>
            <person name="Brent C.S."/>
            <person name="Hull J.J."/>
        </authorList>
    </citation>
    <scope>NUCLEOTIDE SEQUENCE</scope>
</reference>
<dbReference type="EMBL" id="GDHC01021702">
    <property type="protein sequence ID" value="JAP96926.1"/>
    <property type="molecule type" value="Transcribed_RNA"/>
</dbReference>
<name>A0A146KNN8_LYGHE</name>
<feature type="region of interest" description="Disordered" evidence="1">
    <location>
        <begin position="178"/>
        <end position="237"/>
    </location>
</feature>